<feature type="domain" description="Putative restriction endonuclease" evidence="1">
    <location>
        <begin position="45"/>
        <end position="165"/>
    </location>
</feature>
<dbReference type="CDD" id="cd06260">
    <property type="entry name" value="DUF820-like"/>
    <property type="match status" value="1"/>
</dbReference>
<evidence type="ECO:0000259" key="1">
    <source>
        <dbReference type="Pfam" id="PF05685"/>
    </source>
</evidence>
<keyword evidence="3" id="KW-1185">Reference proteome</keyword>
<accession>A0A073CL21</accession>
<evidence type="ECO:0000313" key="3">
    <source>
        <dbReference type="Proteomes" id="UP000027395"/>
    </source>
</evidence>
<dbReference type="Pfam" id="PF05685">
    <property type="entry name" value="Uma2"/>
    <property type="match status" value="1"/>
</dbReference>
<dbReference type="STRING" id="388467.A19Y_3907"/>
<evidence type="ECO:0000313" key="2">
    <source>
        <dbReference type="EMBL" id="KEI68637.1"/>
    </source>
</evidence>
<dbReference type="eggNOG" id="COG4636">
    <property type="taxonomic scope" value="Bacteria"/>
</dbReference>
<reference evidence="2 3" key="1">
    <citation type="journal article" date="2014" name="Appl. Environ. Microbiol.">
        <title>Elucidation of insertion elements encoded on plasmids and in vitro construction of shuttle vectors from the toxic cyanobacterium Planktothrix.</title>
        <authorList>
            <person name="Christiansen G."/>
            <person name="Goesmann A."/>
            <person name="Kurmayer R."/>
        </authorList>
    </citation>
    <scope>NUCLEOTIDE SEQUENCE [LARGE SCALE GENOMIC DNA]</scope>
    <source>
        <strain evidence="2 3">NIVA-CYA 126/8</strain>
    </source>
</reference>
<dbReference type="InterPro" id="IPR011335">
    <property type="entry name" value="Restrct_endonuc-II-like"/>
</dbReference>
<dbReference type="SUPFAM" id="SSF52980">
    <property type="entry name" value="Restriction endonuclease-like"/>
    <property type="match status" value="1"/>
</dbReference>
<dbReference type="AlphaFoldDB" id="A0A073CL21"/>
<organism evidence="2 3">
    <name type="scientific">Planktothrix agardhii (strain NIVA-CYA 126/8)</name>
    <dbReference type="NCBI Taxonomy" id="388467"/>
    <lineage>
        <taxon>Bacteria</taxon>
        <taxon>Bacillati</taxon>
        <taxon>Cyanobacteriota</taxon>
        <taxon>Cyanophyceae</taxon>
        <taxon>Oscillatoriophycideae</taxon>
        <taxon>Oscillatoriales</taxon>
        <taxon>Microcoleaceae</taxon>
        <taxon>Planktothrix</taxon>
    </lineage>
</organism>
<name>A0A073CL21_PLAA1</name>
<dbReference type="PANTHER" id="PTHR33352">
    <property type="entry name" value="SLR1095 PROTEIN"/>
    <property type="match status" value="1"/>
</dbReference>
<dbReference type="PATRIC" id="fig|388467.6.peg.3850"/>
<sequence length="227" mass="26563">MNMVQFHLNLKLPTSSELPCSADIPVDNEIQNFIPNFLLFLLEFIWQSRQDWFFAVDMGIYHTTGINPLVPIVPDGFLSLGVERQKGGNSRSSYVVWEENNIVPIFTLEVVSKTPGGEYEEKMVIYARLGVRYYIIYNPDYWQRDRHQPLEIYYLVNGQYHLQIGEPFWMAEIGLGIGRTTVNIGGIKREILSWYDRQNVRYLTPEELLQQTQQTLAEYRQRFGELS</sequence>
<dbReference type="InterPro" id="IPR008538">
    <property type="entry name" value="Uma2"/>
</dbReference>
<protein>
    <recommendedName>
        <fullName evidence="1">Putative restriction endonuclease domain-containing protein</fullName>
    </recommendedName>
</protein>
<dbReference type="HOGENOM" id="CLU_075279_2_0_3"/>
<proteinExistence type="predicted"/>
<dbReference type="EMBL" id="CM002803">
    <property type="protein sequence ID" value="KEI68637.1"/>
    <property type="molecule type" value="Genomic_DNA"/>
</dbReference>
<dbReference type="InterPro" id="IPR012296">
    <property type="entry name" value="Nuclease_put_TT1808"/>
</dbReference>
<dbReference type="Proteomes" id="UP000027395">
    <property type="component" value="Chromosome"/>
</dbReference>
<dbReference type="PANTHER" id="PTHR33352:SF3">
    <property type="entry name" value="SLR1612 PROTEIN"/>
    <property type="match status" value="1"/>
</dbReference>
<dbReference type="Gene3D" id="3.90.1570.10">
    <property type="entry name" value="tt1808, chain A"/>
    <property type="match status" value="1"/>
</dbReference>
<gene>
    <name evidence="2" type="ORF">A19Y_3907</name>
</gene>